<evidence type="ECO:0000256" key="1">
    <source>
        <dbReference type="SAM" id="MobiDB-lite"/>
    </source>
</evidence>
<evidence type="ECO:0000313" key="2">
    <source>
        <dbReference type="EMBL" id="SFC43803.1"/>
    </source>
</evidence>
<dbReference type="AlphaFoldDB" id="A0A1I1JCV1"/>
<dbReference type="EMBL" id="FOLM01000003">
    <property type="protein sequence ID" value="SFC43803.1"/>
    <property type="molecule type" value="Genomic_DNA"/>
</dbReference>
<dbReference type="RefSeq" id="WP_281254673.1">
    <property type="nucleotide sequence ID" value="NZ_FOLM01000003.1"/>
</dbReference>
<feature type="region of interest" description="Disordered" evidence="1">
    <location>
        <begin position="1"/>
        <end position="42"/>
    </location>
</feature>
<accession>A0A1I1JCV1</accession>
<organism evidence="2 3">
    <name type="scientific">Streptomyces aidingensis</name>
    <dbReference type="NCBI Taxonomy" id="910347"/>
    <lineage>
        <taxon>Bacteria</taxon>
        <taxon>Bacillati</taxon>
        <taxon>Actinomycetota</taxon>
        <taxon>Actinomycetes</taxon>
        <taxon>Kitasatosporales</taxon>
        <taxon>Streptomycetaceae</taxon>
        <taxon>Streptomyces</taxon>
    </lineage>
</organism>
<reference evidence="2 3" key="1">
    <citation type="submission" date="2016-10" db="EMBL/GenBank/DDBJ databases">
        <authorList>
            <person name="de Groot N.N."/>
        </authorList>
    </citation>
    <scope>NUCLEOTIDE SEQUENCE [LARGE SCALE GENOMIC DNA]</scope>
    <source>
        <strain evidence="2 3">CGMCC 4.5739</strain>
    </source>
</reference>
<proteinExistence type="predicted"/>
<protein>
    <submittedName>
        <fullName evidence="2">Uncharacterized protein</fullName>
    </submittedName>
</protein>
<keyword evidence="3" id="KW-1185">Reference proteome</keyword>
<name>A0A1I1JCV1_9ACTN</name>
<dbReference type="Proteomes" id="UP000199207">
    <property type="component" value="Unassembled WGS sequence"/>
</dbReference>
<dbReference type="STRING" id="910347.SAMN05421773_103296"/>
<evidence type="ECO:0000313" key="3">
    <source>
        <dbReference type="Proteomes" id="UP000199207"/>
    </source>
</evidence>
<sequence>MSWDWPEGTPLHQMLPIPPVGGEQEAAAGDGGPVGETEEAER</sequence>
<gene>
    <name evidence="2" type="ORF">SAMN05421773_103296</name>
</gene>